<dbReference type="GO" id="GO:0005507">
    <property type="term" value="F:copper ion binding"/>
    <property type="evidence" value="ECO:0007669"/>
    <property type="project" value="InterPro"/>
</dbReference>
<dbReference type="AlphaFoldDB" id="A0A4R6FU47"/>
<organism evidence="3 4">
    <name type="scientific">Stakelama pacifica</name>
    <dbReference type="NCBI Taxonomy" id="517720"/>
    <lineage>
        <taxon>Bacteria</taxon>
        <taxon>Pseudomonadati</taxon>
        <taxon>Pseudomonadota</taxon>
        <taxon>Alphaproteobacteria</taxon>
        <taxon>Sphingomonadales</taxon>
        <taxon>Sphingomonadaceae</taxon>
        <taxon>Stakelama</taxon>
    </lineage>
</organism>
<dbReference type="OrthoDB" id="9778934at2"/>
<proteinExistence type="predicted"/>
<dbReference type="RefSeq" id="WP_133494297.1">
    <property type="nucleotide sequence ID" value="NZ_BMLU01000002.1"/>
</dbReference>
<feature type="region of interest" description="Disordered" evidence="1">
    <location>
        <begin position="27"/>
        <end position="112"/>
    </location>
</feature>
<feature type="signal peptide" evidence="2">
    <location>
        <begin position="1"/>
        <end position="19"/>
    </location>
</feature>
<feature type="compositionally biased region" description="Low complexity" evidence="1">
    <location>
        <begin position="55"/>
        <end position="68"/>
    </location>
</feature>
<dbReference type="Pfam" id="PF05275">
    <property type="entry name" value="CopB"/>
    <property type="match status" value="1"/>
</dbReference>
<protein>
    <submittedName>
        <fullName evidence="3">Copper resistance protein B</fullName>
    </submittedName>
</protein>
<dbReference type="GO" id="GO:0009279">
    <property type="term" value="C:cell outer membrane"/>
    <property type="evidence" value="ECO:0007669"/>
    <property type="project" value="InterPro"/>
</dbReference>
<comment type="caution">
    <text evidence="3">The sequence shown here is derived from an EMBL/GenBank/DDBJ whole genome shotgun (WGS) entry which is preliminary data.</text>
</comment>
<sequence length="346" mass="37623">MTRALLLLPLLFAATPAAAQHMHMDMPMPAKPKAATGQKAAPKPAPMPPAKRRTQTTPAAKAKAPAAPVSMDMPSVAPQSSAPMQMQDHGAMDMPVAPTTETPPPAAAGSGPPTAADAIYGADAMAPSRETLRREQGAQKYFWFMADRLEYRAHKGKDGYLWDVQGYYGGDVDKLWFKSEGEGAFGGENEQAEVQALYSHAIGPWFDLQTGVRHDFAGPDRTDAVIGVQGLAPYMFEIDAAAFLSTKGELRGRIEAELDQRITQRLRLQPRAEINLSAQDIRERGVGAGIDTAEIGVRLRYEIAREFAPYIGVEQEWRVGNSADFARARGDDPSVTNFVAGIRLWF</sequence>
<evidence type="ECO:0000256" key="2">
    <source>
        <dbReference type="SAM" id="SignalP"/>
    </source>
</evidence>
<dbReference type="GO" id="GO:0006878">
    <property type="term" value="P:intracellular copper ion homeostasis"/>
    <property type="evidence" value="ECO:0007669"/>
    <property type="project" value="InterPro"/>
</dbReference>
<evidence type="ECO:0000313" key="4">
    <source>
        <dbReference type="Proteomes" id="UP000295493"/>
    </source>
</evidence>
<dbReference type="EMBL" id="SNWD01000002">
    <property type="protein sequence ID" value="TDN85341.1"/>
    <property type="molecule type" value="Genomic_DNA"/>
</dbReference>
<gene>
    <name evidence="3" type="ORF">EV664_10246</name>
</gene>
<reference evidence="3 4" key="1">
    <citation type="submission" date="2019-03" db="EMBL/GenBank/DDBJ databases">
        <title>Genomic Encyclopedia of Type Strains, Phase IV (KMG-IV): sequencing the most valuable type-strain genomes for metagenomic binning, comparative biology and taxonomic classification.</title>
        <authorList>
            <person name="Goeker M."/>
        </authorList>
    </citation>
    <scope>NUCLEOTIDE SEQUENCE [LARGE SCALE GENOMIC DNA]</scope>
    <source>
        <strain evidence="3 4">DSM 25059</strain>
    </source>
</reference>
<name>A0A4R6FU47_9SPHN</name>
<feature type="chain" id="PRO_5020558673" evidence="2">
    <location>
        <begin position="20"/>
        <end position="346"/>
    </location>
</feature>
<evidence type="ECO:0000313" key="3">
    <source>
        <dbReference type="EMBL" id="TDN85341.1"/>
    </source>
</evidence>
<keyword evidence="4" id="KW-1185">Reference proteome</keyword>
<keyword evidence="2" id="KW-0732">Signal</keyword>
<evidence type="ECO:0000256" key="1">
    <source>
        <dbReference type="SAM" id="MobiDB-lite"/>
    </source>
</evidence>
<dbReference type="InterPro" id="IPR007939">
    <property type="entry name" value="Cu-R_B_prcur"/>
</dbReference>
<dbReference type="Proteomes" id="UP000295493">
    <property type="component" value="Unassembled WGS sequence"/>
</dbReference>
<accession>A0A4R6FU47</accession>